<dbReference type="EMBL" id="BPLF01000001">
    <property type="protein sequence ID" value="GIX61709.1"/>
    <property type="molecule type" value="Genomic_DNA"/>
</dbReference>
<feature type="region of interest" description="Disordered" evidence="1">
    <location>
        <begin position="1"/>
        <end position="26"/>
    </location>
</feature>
<feature type="compositionally biased region" description="Acidic residues" evidence="1">
    <location>
        <begin position="10"/>
        <end position="21"/>
    </location>
</feature>
<protein>
    <submittedName>
        <fullName evidence="2">Uncharacterized protein</fullName>
    </submittedName>
</protein>
<feature type="compositionally biased region" description="Basic and acidic residues" evidence="1">
    <location>
        <begin position="104"/>
        <end position="114"/>
    </location>
</feature>
<name>A0AAV4LSW7_BABCB</name>
<keyword evidence="3" id="KW-1185">Reference proteome</keyword>
<feature type="region of interest" description="Disordered" evidence="1">
    <location>
        <begin position="62"/>
        <end position="134"/>
    </location>
</feature>
<sequence length="134" mass="15083">MLHDCAEIEQGGEDVDCEDGGDNSQVDVRNHPLRCYGVSSPVRQCSCYDSQEYAYKVDQRAGPVKAVDSSGGGRSRRGRRGARANVPFEEQGKRTHDNNTNTKMYHEGVHDVETPKLFVPVQEHKKVERHNQSR</sequence>
<feature type="compositionally biased region" description="Basic and acidic residues" evidence="1">
    <location>
        <begin position="122"/>
        <end position="134"/>
    </location>
</feature>
<dbReference type="AlphaFoldDB" id="A0AAV4LSW7"/>
<evidence type="ECO:0000313" key="3">
    <source>
        <dbReference type="Proteomes" id="UP001497744"/>
    </source>
</evidence>
<dbReference type="Proteomes" id="UP001497744">
    <property type="component" value="Unassembled WGS sequence"/>
</dbReference>
<reference evidence="2 3" key="1">
    <citation type="submission" date="2021-06" db="EMBL/GenBank/DDBJ databases">
        <title>Genome sequence of Babesia caballi.</title>
        <authorList>
            <person name="Yamagishi J."/>
            <person name="Kidaka T."/>
            <person name="Ochi A."/>
        </authorList>
    </citation>
    <scope>NUCLEOTIDE SEQUENCE [LARGE SCALE GENOMIC DNA]</scope>
    <source>
        <strain evidence="2">USDA-D6B2</strain>
    </source>
</reference>
<proteinExistence type="predicted"/>
<evidence type="ECO:0000256" key="1">
    <source>
        <dbReference type="SAM" id="MobiDB-lite"/>
    </source>
</evidence>
<comment type="caution">
    <text evidence="2">The sequence shown here is derived from an EMBL/GenBank/DDBJ whole genome shotgun (WGS) entry which is preliminary data.</text>
</comment>
<accession>A0AAV4LSW7</accession>
<organism evidence="2 3">
    <name type="scientific">Babesia caballi</name>
    <dbReference type="NCBI Taxonomy" id="5871"/>
    <lineage>
        <taxon>Eukaryota</taxon>
        <taxon>Sar</taxon>
        <taxon>Alveolata</taxon>
        <taxon>Apicomplexa</taxon>
        <taxon>Aconoidasida</taxon>
        <taxon>Piroplasmida</taxon>
        <taxon>Babesiidae</taxon>
        <taxon>Babesia</taxon>
    </lineage>
</organism>
<evidence type="ECO:0000313" key="2">
    <source>
        <dbReference type="EMBL" id="GIX61709.1"/>
    </source>
</evidence>
<dbReference type="GeneID" id="94193192"/>
<gene>
    <name evidence="2" type="ORF">BcabD6B2_11440</name>
</gene>
<dbReference type="RefSeq" id="XP_067713780.1">
    <property type="nucleotide sequence ID" value="XM_067857679.1"/>
</dbReference>